<feature type="region of interest" description="Disordered" evidence="1">
    <location>
        <begin position="25"/>
        <end position="55"/>
    </location>
</feature>
<evidence type="ECO:0000313" key="3">
    <source>
        <dbReference type="Proteomes" id="UP001415169"/>
    </source>
</evidence>
<sequence>MAAHHALGNGCSGTSYVRLSRFESEQGLNRQNGPGQRFDNVTGAVPHKEGIHERI</sequence>
<keyword evidence="3" id="KW-1185">Reference proteome</keyword>
<protein>
    <submittedName>
        <fullName evidence="2">Uncharacterized protein</fullName>
    </submittedName>
</protein>
<evidence type="ECO:0000313" key="2">
    <source>
        <dbReference type="EMBL" id="GAA4155987.1"/>
    </source>
</evidence>
<dbReference type="EMBL" id="BAABBV010000001">
    <property type="protein sequence ID" value="GAA4155987.1"/>
    <property type="molecule type" value="Genomic_DNA"/>
</dbReference>
<comment type="caution">
    <text evidence="2">The sequence shown here is derived from an EMBL/GenBank/DDBJ whole genome shotgun (WGS) entry which is preliminary data.</text>
</comment>
<organism evidence="2 3">
    <name type="scientific">Gryllotalpicola daejeonensis</name>
    <dbReference type="NCBI Taxonomy" id="993087"/>
    <lineage>
        <taxon>Bacteria</taxon>
        <taxon>Bacillati</taxon>
        <taxon>Actinomycetota</taxon>
        <taxon>Actinomycetes</taxon>
        <taxon>Micrococcales</taxon>
        <taxon>Microbacteriaceae</taxon>
        <taxon>Gryllotalpicola</taxon>
    </lineage>
</organism>
<gene>
    <name evidence="2" type="ORF">GCM10022286_05720</name>
</gene>
<reference evidence="2" key="1">
    <citation type="journal article" date="2014" name="Int. J. Syst. Evol. Microbiol.">
        <title>Complete genome of a new Firmicutes species belonging to the dominant human colonic microbiota ('Ruminococcus bicirculans') reveals two chromosomes and a selective capacity to utilize plant glucans.</title>
        <authorList>
            <consortium name="NISC Comparative Sequencing Program"/>
            <person name="Wegmann U."/>
            <person name="Louis P."/>
            <person name="Goesmann A."/>
            <person name="Henrissat B."/>
            <person name="Duncan S.H."/>
            <person name="Flint H.J."/>
        </authorList>
    </citation>
    <scope>NUCLEOTIDE SEQUENCE</scope>
    <source>
        <strain evidence="2">JCM 17590</strain>
    </source>
</reference>
<reference evidence="2" key="2">
    <citation type="submission" date="2023-12" db="EMBL/GenBank/DDBJ databases">
        <authorList>
            <person name="Sun Q."/>
            <person name="Inoue M."/>
        </authorList>
    </citation>
    <scope>NUCLEOTIDE SEQUENCE</scope>
    <source>
        <strain evidence="2">JCM 17590</strain>
    </source>
</reference>
<evidence type="ECO:0000256" key="1">
    <source>
        <dbReference type="SAM" id="MobiDB-lite"/>
    </source>
</evidence>
<proteinExistence type="predicted"/>
<dbReference type="Proteomes" id="UP001415169">
    <property type="component" value="Unassembled WGS sequence"/>
</dbReference>
<feature type="compositionally biased region" description="Basic and acidic residues" evidence="1">
    <location>
        <begin position="46"/>
        <end position="55"/>
    </location>
</feature>
<name>A0ABP7ZG87_9MICO</name>
<accession>A0ABP7ZG87</accession>